<dbReference type="RefSeq" id="WP_109654189.1">
    <property type="nucleotide sequence ID" value="NZ_JACWLN010000012.1"/>
</dbReference>
<dbReference type="SUPFAM" id="SSF53756">
    <property type="entry name" value="UDP-Glycosyltransferase/glycogen phosphorylase"/>
    <property type="match status" value="1"/>
</dbReference>
<evidence type="ECO:0000313" key="1">
    <source>
        <dbReference type="EMBL" id="MBD1262683.1"/>
    </source>
</evidence>
<dbReference type="OrthoDB" id="2052976at2"/>
<reference evidence="2 3" key="1">
    <citation type="submission" date="2018-05" db="EMBL/GenBank/DDBJ databases">
        <title>Genomic Encyclopedia of Archaeal and Bacterial Type Strains, Phase II (KMG-II): from individual species to whole genera.</title>
        <authorList>
            <person name="Goeker M."/>
        </authorList>
    </citation>
    <scope>NUCLEOTIDE SEQUENCE [LARGE SCALE GENOMIC DNA]</scope>
    <source>
        <strain evidence="2 3">DSM 23514</strain>
    </source>
</reference>
<keyword evidence="4" id="KW-1185">Reference proteome</keyword>
<reference evidence="1 4" key="2">
    <citation type="submission" date="2020-07" db="EMBL/GenBank/DDBJ databases">
        <title>The draft genome sequence of Maribacter polysiphoniae KCTC 22021.</title>
        <authorList>
            <person name="Mu L."/>
        </authorList>
    </citation>
    <scope>NUCLEOTIDE SEQUENCE [LARGE SCALE GENOMIC DNA]</scope>
    <source>
        <strain evidence="1 4">KCTC 22021</strain>
    </source>
</reference>
<evidence type="ECO:0000313" key="4">
    <source>
        <dbReference type="Proteomes" id="UP000651837"/>
    </source>
</evidence>
<proteinExistence type="predicted"/>
<dbReference type="Proteomes" id="UP000651837">
    <property type="component" value="Unassembled WGS sequence"/>
</dbReference>
<gene>
    <name evidence="1" type="ORF">HZY62_18955</name>
    <name evidence="2" type="ORF">LX92_03914</name>
</gene>
<dbReference type="Gene3D" id="3.40.50.2000">
    <property type="entry name" value="Glycogen Phosphorylase B"/>
    <property type="match status" value="1"/>
</dbReference>
<comment type="caution">
    <text evidence="2">The sequence shown here is derived from an EMBL/GenBank/DDBJ whole genome shotgun (WGS) entry which is preliminary data.</text>
</comment>
<sequence>MRIALLFPNNTYTSPYLKYYTQLLEKENLEYDLIIWDRAGIKEEGCLAFSQKENRKSIYTRASGFFKYRNFIIQKINENEYDKIIVFSCQLGILLSRYITKKYKNNFLLDIRDYSKVLPFFNNRFRKLVLNANTVCISSNGFKEWLPKNRDYLLSHNIDIKLIENRLKNVSNNKTFFNDQILNIDTIGQIKDYNSDKEVINQLKNDKRFHMTFIGFGPTLEALKQYINENKVSNVHFYGPYKKEEEKQLLAKTDFINILISRNKFNNGVTSNRLYLSALLNIPCIVNAQTIEQRKIIEKYKFGIIVDKYEELPNKLIEYKETFNNEVFIDNCLAFLNNVKKDYKIFENRLINFITEK</sequence>
<dbReference type="EMBL" id="QGGQ01000013">
    <property type="protein sequence ID" value="PWK21113.1"/>
    <property type="molecule type" value="Genomic_DNA"/>
</dbReference>
<evidence type="ECO:0000313" key="3">
    <source>
        <dbReference type="Proteomes" id="UP000245667"/>
    </source>
</evidence>
<evidence type="ECO:0008006" key="5">
    <source>
        <dbReference type="Google" id="ProtNLM"/>
    </source>
</evidence>
<name>A0A316DWZ6_9FLAO</name>
<protein>
    <recommendedName>
        <fullName evidence="5">Glycosyltransferase involved in cell wall biosynthesis</fullName>
    </recommendedName>
</protein>
<evidence type="ECO:0000313" key="2">
    <source>
        <dbReference type="EMBL" id="PWK21113.1"/>
    </source>
</evidence>
<dbReference type="AlphaFoldDB" id="A0A316DWZ6"/>
<organism evidence="2 3">
    <name type="scientific">Maribacter polysiphoniae</name>
    <dbReference type="NCBI Taxonomy" id="429344"/>
    <lineage>
        <taxon>Bacteria</taxon>
        <taxon>Pseudomonadati</taxon>
        <taxon>Bacteroidota</taxon>
        <taxon>Flavobacteriia</taxon>
        <taxon>Flavobacteriales</taxon>
        <taxon>Flavobacteriaceae</taxon>
        <taxon>Maribacter</taxon>
    </lineage>
</organism>
<dbReference type="EMBL" id="JACWLN010000012">
    <property type="protein sequence ID" value="MBD1262683.1"/>
    <property type="molecule type" value="Genomic_DNA"/>
</dbReference>
<accession>A0A316DWZ6</accession>
<dbReference type="Proteomes" id="UP000245667">
    <property type="component" value="Unassembled WGS sequence"/>
</dbReference>